<dbReference type="PANTHER" id="PTHR32438:SF5">
    <property type="entry name" value="4-ALPHA-GLUCANOTRANSFERASE DPE1, CHLOROPLASTIC_AMYLOPLASTIC"/>
    <property type="match status" value="1"/>
</dbReference>
<evidence type="ECO:0000313" key="11">
    <source>
        <dbReference type="EMBL" id="MBJ7602220.1"/>
    </source>
</evidence>
<comment type="caution">
    <text evidence="11">The sequence shown here is derived from an EMBL/GenBank/DDBJ whole genome shotgun (WGS) entry which is preliminary data.</text>
</comment>
<dbReference type="GO" id="GO:0005975">
    <property type="term" value="P:carbohydrate metabolic process"/>
    <property type="evidence" value="ECO:0007669"/>
    <property type="project" value="InterPro"/>
</dbReference>
<comment type="catalytic activity">
    <reaction evidence="1 10">
        <text>Transfers a segment of a (1-&gt;4)-alpha-D-glucan to a new position in an acceptor, which may be glucose or a (1-&gt;4)-alpha-D-glucan.</text>
        <dbReference type="EC" id="2.4.1.25"/>
    </reaction>
</comment>
<proteinExistence type="inferred from homology"/>
<dbReference type="EC" id="2.4.1.25" evidence="3 10"/>
<organism evidence="11 12">
    <name type="scientific">Candidatus Dormiibacter inghamiae</name>
    <dbReference type="NCBI Taxonomy" id="3127013"/>
    <lineage>
        <taxon>Bacteria</taxon>
        <taxon>Bacillati</taxon>
        <taxon>Candidatus Dormiibacterota</taxon>
        <taxon>Candidatus Dormibacteria</taxon>
        <taxon>Candidatus Dormibacterales</taxon>
        <taxon>Candidatus Dormibacteraceae</taxon>
        <taxon>Candidatus Dormiibacter</taxon>
    </lineage>
</organism>
<evidence type="ECO:0000256" key="1">
    <source>
        <dbReference type="ARBA" id="ARBA00000439"/>
    </source>
</evidence>
<dbReference type="Gene3D" id="3.20.20.80">
    <property type="entry name" value="Glycosidases"/>
    <property type="match status" value="1"/>
</dbReference>
<dbReference type="GO" id="GO:0004134">
    <property type="term" value="F:4-alpha-glucanotransferase activity"/>
    <property type="evidence" value="ECO:0007669"/>
    <property type="project" value="UniProtKB-EC"/>
</dbReference>
<evidence type="ECO:0000256" key="5">
    <source>
        <dbReference type="ARBA" id="ARBA00022676"/>
    </source>
</evidence>
<evidence type="ECO:0000256" key="7">
    <source>
        <dbReference type="ARBA" id="ARBA00023277"/>
    </source>
</evidence>
<evidence type="ECO:0000256" key="4">
    <source>
        <dbReference type="ARBA" id="ARBA00020295"/>
    </source>
</evidence>
<dbReference type="PANTHER" id="PTHR32438">
    <property type="entry name" value="4-ALPHA-GLUCANOTRANSFERASE DPE1, CHLOROPLASTIC/AMYLOPLASTIC"/>
    <property type="match status" value="1"/>
</dbReference>
<dbReference type="Pfam" id="PF02446">
    <property type="entry name" value="Glyco_hydro_77"/>
    <property type="match status" value="1"/>
</dbReference>
<evidence type="ECO:0000256" key="3">
    <source>
        <dbReference type="ARBA" id="ARBA00012560"/>
    </source>
</evidence>
<evidence type="ECO:0000256" key="2">
    <source>
        <dbReference type="ARBA" id="ARBA00005684"/>
    </source>
</evidence>
<keyword evidence="7 10" id="KW-0119">Carbohydrate metabolism</keyword>
<name>A0A934KHJ2_9BACT</name>
<dbReference type="RefSeq" id="WP_338176620.1">
    <property type="nucleotide sequence ID" value="NZ_JAEKNQ010000018.1"/>
</dbReference>
<gene>
    <name evidence="11" type="primary">malQ</name>
    <name evidence="11" type="ORF">JF888_03355</name>
</gene>
<accession>A0A934KHJ2</accession>
<keyword evidence="6 10" id="KW-0808">Transferase</keyword>
<dbReference type="InterPro" id="IPR003385">
    <property type="entry name" value="Glyco_hydro_77"/>
</dbReference>
<protein>
    <recommendedName>
        <fullName evidence="4 10">4-alpha-glucanotransferase</fullName>
        <ecNumber evidence="3 10">2.4.1.25</ecNumber>
    </recommendedName>
    <alternativeName>
        <fullName evidence="8 10">Amylomaltase</fullName>
    </alternativeName>
    <alternativeName>
        <fullName evidence="9 10">Disproportionating enzyme</fullName>
    </alternativeName>
</protein>
<evidence type="ECO:0000256" key="9">
    <source>
        <dbReference type="ARBA" id="ARBA00031501"/>
    </source>
</evidence>
<dbReference type="EMBL" id="JAEKNQ010000018">
    <property type="protein sequence ID" value="MBJ7602220.1"/>
    <property type="molecule type" value="Genomic_DNA"/>
</dbReference>
<evidence type="ECO:0000313" key="12">
    <source>
        <dbReference type="Proteomes" id="UP000620075"/>
    </source>
</evidence>
<dbReference type="NCBIfam" id="TIGR00217">
    <property type="entry name" value="malQ"/>
    <property type="match status" value="1"/>
</dbReference>
<evidence type="ECO:0000256" key="6">
    <source>
        <dbReference type="ARBA" id="ARBA00022679"/>
    </source>
</evidence>
<sequence length="614" mass="67557">MNSGHRPVAEQRDRARAWRVAMGYHDQEGRWQEPEPAALERILVALGGDAAEPPPQPVRFLRPGQSLALNEAHELLTEDGAVLALADRTPADLPAGYHELRRLADGARQRLIVSPGACRPPASARAWAWAVQLYALRSRASWGLGDLADLRQLGRWSKAALGAGGVQLNPLHAALPTLPQQPSPYYPASRRFRSPLYLRVEEVPGAERLAGRLEPLARAGRALNQTRLIDRDCVFQLKLEALAAIFETWSGDAELDGYVEREGAGLRDFAHFCVLSEEHGSPWQSWPQELRRPDSRAVARFAQANRRRVRFHEWLQWLLDRQLAAAAGEIGLINDMAVGVQGDGADTWLWPEAFAEGVSVGAPPDSFNPAGQNWGVLPFHPWRLGQAGYEPFIQTVRAAFRHGAGLRFDHVMGLFRLFWIPAGSDGSQGAYVHYPFGDLLDVLALESQRAGAFVVGEDLGTVEPGTREELSRREILSYRLLWFEEQPPESYPARALAALTTHDLPTLAGVWGGVDTDPEIKDRLREHAGLTGEETVAEVIGPAHRALARSPAQILSATLEDALGVAERPNHPGGDADWPNWRLALPLSLEQIQEQTGVAQVARALSLGDLDHSR</sequence>
<reference evidence="11 12" key="1">
    <citation type="submission" date="2020-10" db="EMBL/GenBank/DDBJ databases">
        <title>Ca. Dormibacterota MAGs.</title>
        <authorList>
            <person name="Montgomery K."/>
        </authorList>
    </citation>
    <scope>NUCLEOTIDE SEQUENCE [LARGE SCALE GENOMIC DNA]</scope>
    <source>
        <strain evidence="11">SC8811_S16_3</strain>
    </source>
</reference>
<dbReference type="InterPro" id="IPR017853">
    <property type="entry name" value="GH"/>
</dbReference>
<dbReference type="SUPFAM" id="SSF51445">
    <property type="entry name" value="(Trans)glycosidases"/>
    <property type="match status" value="1"/>
</dbReference>
<evidence type="ECO:0000256" key="10">
    <source>
        <dbReference type="RuleBase" id="RU361207"/>
    </source>
</evidence>
<comment type="similarity">
    <text evidence="2 10">Belongs to the disproportionating enzyme family.</text>
</comment>
<dbReference type="Proteomes" id="UP000620075">
    <property type="component" value="Unassembled WGS sequence"/>
</dbReference>
<evidence type="ECO:0000256" key="8">
    <source>
        <dbReference type="ARBA" id="ARBA00031423"/>
    </source>
</evidence>
<keyword evidence="5 10" id="KW-0328">Glycosyltransferase</keyword>
<dbReference type="AlphaFoldDB" id="A0A934KHJ2"/>